<evidence type="ECO:0000256" key="1">
    <source>
        <dbReference type="ARBA" id="ARBA00022786"/>
    </source>
</evidence>
<feature type="region of interest" description="Disordered" evidence="3">
    <location>
        <begin position="373"/>
        <end position="397"/>
    </location>
</feature>
<evidence type="ECO:0000256" key="3">
    <source>
        <dbReference type="SAM" id="MobiDB-lite"/>
    </source>
</evidence>
<dbReference type="InterPro" id="IPR043454">
    <property type="entry name" value="NPH3/RPT2-like"/>
</dbReference>
<reference evidence="5 6" key="1">
    <citation type="submission" date="2021-05" db="EMBL/GenBank/DDBJ databases">
        <title>Genome Assembly of Synthetic Allotetraploid Brassica napus Reveals Homoeologous Exchanges between Subgenomes.</title>
        <authorList>
            <person name="Davis J.T."/>
        </authorList>
    </citation>
    <scope>NUCLEOTIDE SEQUENCE [LARGE SCALE GENOMIC DNA]</scope>
    <source>
        <strain evidence="6">cv. Da-Ae</strain>
        <tissue evidence="5">Seedling</tissue>
    </source>
</reference>
<proteinExistence type="inferred from homology"/>
<organism evidence="5 6">
    <name type="scientific">Brassica napus</name>
    <name type="common">Rape</name>
    <dbReference type="NCBI Taxonomy" id="3708"/>
    <lineage>
        <taxon>Eukaryota</taxon>
        <taxon>Viridiplantae</taxon>
        <taxon>Streptophyta</taxon>
        <taxon>Embryophyta</taxon>
        <taxon>Tracheophyta</taxon>
        <taxon>Spermatophyta</taxon>
        <taxon>Magnoliopsida</taxon>
        <taxon>eudicotyledons</taxon>
        <taxon>Gunneridae</taxon>
        <taxon>Pentapetalae</taxon>
        <taxon>rosids</taxon>
        <taxon>malvids</taxon>
        <taxon>Brassicales</taxon>
        <taxon>Brassicaceae</taxon>
        <taxon>Brassiceae</taxon>
        <taxon>Brassica</taxon>
    </lineage>
</organism>
<dbReference type="EMBL" id="JAGKQM010000008">
    <property type="protein sequence ID" value="KAH0913951.1"/>
    <property type="molecule type" value="Genomic_DNA"/>
</dbReference>
<dbReference type="PANTHER" id="PTHR32370">
    <property type="entry name" value="OS12G0117600 PROTEIN"/>
    <property type="match status" value="1"/>
</dbReference>
<dbReference type="PROSITE" id="PS51649">
    <property type="entry name" value="NPH3"/>
    <property type="match status" value="1"/>
</dbReference>
<sequence>MTRSSLPVSAITSGKSPLQAVGGTKSFWFEGDGFVHDVDCFVKTIATIKANGARPDHIGSVIAHYASTRLPDLSGVVMENQQQYSHSVTACVIRGESRIISLWKRFLVETLIGILPPEKDSVSCNFLLRLLRTANIVGADTDFKADLEVRISWQLEEASLTELMIPSFSHTCAALLDVELVTRVVKNFARIYNEGIKSGTSLIKVAKLVDSYLAEAAADLNLSLIEFITLTDALPRHSRVTEDGLYLALDTYLKAHPDVTKQERRRLCGLIGIKKLSMEASLHAAENPRLPVRTIIQILFTEQTKLSHGRHNNSIDCNVSSLSRNPSGSHFSEPTPSWCMSKFDMNVQQAEISRLRTGIGKLHNECEAMRRQLKKEKKGGRSSTVLGDAIASSGQVDNREDPTALIIPDQQIKRNREGKKLKKEMNQLMEQLVEGDRKINTTSSSAQKIVDEATHHRDQNLPNPDKFGLLTKTTRINNHIHVPADSDLCTLKYGGSNQPINARYCCSTPPLFKEV</sequence>
<accession>A0ABQ8CA40</accession>
<dbReference type="Pfam" id="PF03000">
    <property type="entry name" value="NPH3"/>
    <property type="match status" value="1"/>
</dbReference>
<evidence type="ECO:0000256" key="2">
    <source>
        <dbReference type="PROSITE-ProRule" id="PRU00982"/>
    </source>
</evidence>
<feature type="domain" description="NPH3" evidence="4">
    <location>
        <begin position="26"/>
        <end position="305"/>
    </location>
</feature>
<dbReference type="InterPro" id="IPR027356">
    <property type="entry name" value="NPH3_dom"/>
</dbReference>
<evidence type="ECO:0000259" key="4">
    <source>
        <dbReference type="PROSITE" id="PS51649"/>
    </source>
</evidence>
<dbReference type="Proteomes" id="UP000824890">
    <property type="component" value="Unassembled WGS sequence"/>
</dbReference>
<evidence type="ECO:0000313" key="6">
    <source>
        <dbReference type="Proteomes" id="UP000824890"/>
    </source>
</evidence>
<comment type="caution">
    <text evidence="5">The sequence shown here is derived from an EMBL/GenBank/DDBJ whole genome shotgun (WGS) entry which is preliminary data.</text>
</comment>
<gene>
    <name evidence="5" type="ORF">HID58_028397</name>
</gene>
<evidence type="ECO:0000313" key="5">
    <source>
        <dbReference type="EMBL" id="KAH0913951.1"/>
    </source>
</evidence>
<comment type="similarity">
    <text evidence="2">Belongs to the NPH3 family.</text>
</comment>
<keyword evidence="6" id="KW-1185">Reference proteome</keyword>
<name>A0ABQ8CA40_BRANA</name>
<protein>
    <recommendedName>
        <fullName evidence="4">NPH3 domain-containing protein</fullName>
    </recommendedName>
</protein>
<keyword evidence="1" id="KW-0833">Ubl conjugation pathway</keyword>